<feature type="compositionally biased region" description="Low complexity" evidence="1">
    <location>
        <begin position="778"/>
        <end position="793"/>
    </location>
</feature>
<evidence type="ECO:0000256" key="2">
    <source>
        <dbReference type="SAM" id="Phobius"/>
    </source>
</evidence>
<proteinExistence type="predicted"/>
<feature type="compositionally biased region" description="Low complexity" evidence="1">
    <location>
        <begin position="754"/>
        <end position="763"/>
    </location>
</feature>
<feature type="compositionally biased region" description="Polar residues" evidence="1">
    <location>
        <begin position="801"/>
        <end position="814"/>
    </location>
</feature>
<feature type="region of interest" description="Disordered" evidence="1">
    <location>
        <begin position="613"/>
        <end position="1177"/>
    </location>
</feature>
<feature type="compositionally biased region" description="Basic and acidic residues" evidence="1">
    <location>
        <begin position="280"/>
        <end position="298"/>
    </location>
</feature>
<feature type="compositionally biased region" description="Acidic residues" evidence="1">
    <location>
        <begin position="334"/>
        <end position="343"/>
    </location>
</feature>
<feature type="compositionally biased region" description="Polar residues" evidence="1">
    <location>
        <begin position="845"/>
        <end position="857"/>
    </location>
</feature>
<feature type="compositionally biased region" description="Low complexity" evidence="1">
    <location>
        <begin position="913"/>
        <end position="930"/>
    </location>
</feature>
<feature type="region of interest" description="Disordered" evidence="1">
    <location>
        <begin position="173"/>
        <end position="197"/>
    </location>
</feature>
<evidence type="ECO:0000313" key="4">
    <source>
        <dbReference type="EMBL" id="KIM74984.1"/>
    </source>
</evidence>
<feature type="compositionally biased region" description="Low complexity" evidence="1">
    <location>
        <begin position="944"/>
        <end position="958"/>
    </location>
</feature>
<feature type="region of interest" description="Disordered" evidence="1">
    <location>
        <begin position="86"/>
        <end position="112"/>
    </location>
</feature>
<feature type="compositionally biased region" description="Basic residues" evidence="1">
    <location>
        <begin position="349"/>
        <end position="359"/>
    </location>
</feature>
<feature type="compositionally biased region" description="Low complexity" evidence="1">
    <location>
        <begin position="1107"/>
        <end position="1119"/>
    </location>
</feature>
<organism evidence="4 5">
    <name type="scientific">Piloderma croceum (strain F 1598)</name>
    <dbReference type="NCBI Taxonomy" id="765440"/>
    <lineage>
        <taxon>Eukaryota</taxon>
        <taxon>Fungi</taxon>
        <taxon>Dikarya</taxon>
        <taxon>Basidiomycota</taxon>
        <taxon>Agaricomycotina</taxon>
        <taxon>Agaricomycetes</taxon>
        <taxon>Agaricomycetidae</taxon>
        <taxon>Atheliales</taxon>
        <taxon>Atheliaceae</taxon>
        <taxon>Piloderma</taxon>
    </lineage>
</organism>
<dbReference type="InParanoid" id="A0A0C3F4J6"/>
<dbReference type="HOGENOM" id="CLU_262737_0_0_1"/>
<feature type="compositionally biased region" description="Polar residues" evidence="1">
    <location>
        <begin position="996"/>
        <end position="1016"/>
    </location>
</feature>
<evidence type="ECO:0000313" key="5">
    <source>
        <dbReference type="Proteomes" id="UP000054166"/>
    </source>
</evidence>
<dbReference type="OrthoDB" id="9451547at2759"/>
<feature type="compositionally biased region" description="Polar residues" evidence="1">
    <location>
        <begin position="967"/>
        <end position="988"/>
    </location>
</feature>
<reference evidence="5" key="2">
    <citation type="submission" date="2015-01" db="EMBL/GenBank/DDBJ databases">
        <title>Evolutionary Origins and Diversification of the Mycorrhizal Mutualists.</title>
        <authorList>
            <consortium name="DOE Joint Genome Institute"/>
            <consortium name="Mycorrhizal Genomics Consortium"/>
            <person name="Kohler A."/>
            <person name="Kuo A."/>
            <person name="Nagy L.G."/>
            <person name="Floudas D."/>
            <person name="Copeland A."/>
            <person name="Barry K.W."/>
            <person name="Cichocki N."/>
            <person name="Veneault-Fourrey C."/>
            <person name="LaButti K."/>
            <person name="Lindquist E.A."/>
            <person name="Lipzen A."/>
            <person name="Lundell T."/>
            <person name="Morin E."/>
            <person name="Murat C."/>
            <person name="Riley R."/>
            <person name="Ohm R."/>
            <person name="Sun H."/>
            <person name="Tunlid A."/>
            <person name="Henrissat B."/>
            <person name="Grigoriev I.V."/>
            <person name="Hibbett D.S."/>
            <person name="Martin F."/>
        </authorList>
    </citation>
    <scope>NUCLEOTIDE SEQUENCE [LARGE SCALE GENOMIC DNA]</scope>
    <source>
        <strain evidence="5">F 1598</strain>
    </source>
</reference>
<keyword evidence="2" id="KW-0472">Membrane</keyword>
<keyword evidence="2" id="KW-0812">Transmembrane</keyword>
<feature type="compositionally biased region" description="Low complexity" evidence="1">
    <location>
        <begin position="720"/>
        <end position="734"/>
    </location>
</feature>
<feature type="compositionally biased region" description="Low complexity" evidence="1">
    <location>
        <begin position="699"/>
        <end position="708"/>
    </location>
</feature>
<sequence>MTYESSDILGGRSLENGTSSETSMFFKLTGVATIGLFAWLAWFRGRVVFLKWKETRYKKAMRRRHGIPDEDERPFNVAYAAAMRAREREDEGGSAPGVNGRRPRNALSEGQQNLRQRFNDVGKSYCGDNFILAMADPRGFHSLVAPQVATTSHWRNASVPIVPQIAQAYAQIKQQQQNGVEPDPPNFGARYNSNPPAIHVTDFNREAISSGHAAPSQQSNKQKLQRIIRKRSFDDEDDLEPTKKSRVEGEELMDGDEDAEWAFKRGSKRGLATEDDEGYESTRGDKRPRNISRDKTPEDQVMEDELDADDVTELRSIPRGKKRDRAEAGSTFGGDEDEMEDDQLDGKASRRRKRKMISKRKSDAHVSARGRKRDRDADVEESEDEDVQKLHVSRKKRGKKNGEDEGDGSDVSMSDSQVSRGSYVKGRRIGEEWEVNGVLYKVGINGQRLRQALVKKARNKFPMPKDSQHPDREANLEVFVETWLTESEYKEAKERRELAWQDTPKQSAEPETPGNVHDSPSIKGKNLLWASAAAQESPVPKRRPFRESIATTVGLRIDAFPDASTTSRRRVASAYGPLPQTGIMESPARNGGFRTFSKWEKQDLEAEAMAKMRAKLQEQKASSSDLKSVGLGAPPLAASASAPGPTGSASSFAFAKPADKPGPTLTASFSMGASPSLTGDSKSPPSLSANKPSGETQPSLSSMSSSQSFPALTSSQPDLSKPLSAAPAPSGSSSMTNFFAPKSGSSTAVASITPAPGGAPAAASTKMPFGFNAPTSGFSSAATNPSTTSPFSFGGNLAGKASTSPFSSGAQSDQKNAEPEKPAQSSDNGASLSGRVGGFVPMQPASRSFTAPSTTPGGSPFSFGKPTPLAAEPSKSTSTFGPVVATNEPPKPTSVFGPSTTVSEPIKPVPAFGTSSTPQNGSSTTGSTTSAPVPKFNFGFSKNSTSSPAAGASSGTPEPSKPAPPTFNFNAPKTSGTTPAPIESSSATAAGLKFKFTTSPFGSTNSAGGASNTTAKPTAFSGFANGSNGSGTSNPFSTTATSPNPAPPKSSIFGNVGGGSTTSSAVNAADAPKPPISFGGNATSTTPSTATATGNSQPSPFTFSFGNAPSSSNSTAPSPFGAQPSSTAASSNGGAQSIFGKPSTTTPSTFGFGGNTSTSSAAFGSFGQTGQNQEEKK</sequence>
<feature type="compositionally biased region" description="Low complexity" evidence="1">
    <location>
        <begin position="1020"/>
        <end position="1043"/>
    </location>
</feature>
<feature type="compositionally biased region" description="Acidic residues" evidence="1">
    <location>
        <begin position="300"/>
        <end position="311"/>
    </location>
</feature>
<evidence type="ECO:0000259" key="3">
    <source>
        <dbReference type="PROSITE" id="PS50006"/>
    </source>
</evidence>
<dbReference type="InterPro" id="IPR000253">
    <property type="entry name" value="FHA_dom"/>
</dbReference>
<dbReference type="AlphaFoldDB" id="A0A0C3F4J6"/>
<dbReference type="PROSITE" id="PS50006">
    <property type="entry name" value="FHA_DOMAIN"/>
    <property type="match status" value="1"/>
</dbReference>
<evidence type="ECO:0000256" key="1">
    <source>
        <dbReference type="SAM" id="MobiDB-lite"/>
    </source>
</evidence>
<feature type="region of interest" description="Disordered" evidence="1">
    <location>
        <begin position="230"/>
        <end position="427"/>
    </location>
</feature>
<dbReference type="STRING" id="765440.A0A0C3F4J6"/>
<feature type="compositionally biased region" description="Polar residues" evidence="1">
    <location>
        <begin position="1123"/>
        <end position="1135"/>
    </location>
</feature>
<dbReference type="EMBL" id="KN833052">
    <property type="protein sequence ID" value="KIM74984.1"/>
    <property type="molecule type" value="Genomic_DNA"/>
</dbReference>
<feature type="transmembrane region" description="Helical" evidence="2">
    <location>
        <begin position="24"/>
        <end position="43"/>
    </location>
</feature>
<accession>A0A0C3F4J6</accession>
<feature type="compositionally biased region" description="Polar residues" evidence="1">
    <location>
        <begin position="709"/>
        <end position="718"/>
    </location>
</feature>
<keyword evidence="5" id="KW-1185">Reference proteome</keyword>
<feature type="compositionally biased region" description="Polar residues" evidence="1">
    <location>
        <begin position="1166"/>
        <end position="1177"/>
    </location>
</feature>
<feature type="compositionally biased region" description="Polar residues" evidence="1">
    <location>
        <begin position="665"/>
        <end position="698"/>
    </location>
</feature>
<feature type="compositionally biased region" description="Polar residues" evidence="1">
    <location>
        <begin position="411"/>
        <end position="420"/>
    </location>
</feature>
<keyword evidence="2" id="KW-1133">Transmembrane helix</keyword>
<feature type="region of interest" description="Disordered" evidence="1">
    <location>
        <begin position="564"/>
        <end position="593"/>
    </location>
</feature>
<protein>
    <recommendedName>
        <fullName evidence="3">FHA domain-containing protein</fullName>
    </recommendedName>
</protein>
<feature type="compositionally biased region" description="Low complexity" evidence="1">
    <location>
        <begin position="1079"/>
        <end position="1096"/>
    </location>
</feature>
<feature type="region of interest" description="Disordered" evidence="1">
    <location>
        <begin position="493"/>
        <end position="545"/>
    </location>
</feature>
<feature type="compositionally biased region" description="Low complexity" evidence="1">
    <location>
        <begin position="1142"/>
        <end position="1160"/>
    </location>
</feature>
<feature type="compositionally biased region" description="Low complexity" evidence="1">
    <location>
        <begin position="630"/>
        <end position="651"/>
    </location>
</feature>
<reference evidence="4 5" key="1">
    <citation type="submission" date="2014-04" db="EMBL/GenBank/DDBJ databases">
        <authorList>
            <consortium name="DOE Joint Genome Institute"/>
            <person name="Kuo A."/>
            <person name="Tarkka M."/>
            <person name="Buscot F."/>
            <person name="Kohler A."/>
            <person name="Nagy L.G."/>
            <person name="Floudas D."/>
            <person name="Copeland A."/>
            <person name="Barry K.W."/>
            <person name="Cichocki N."/>
            <person name="Veneault-Fourrey C."/>
            <person name="LaButti K."/>
            <person name="Lindquist E.A."/>
            <person name="Lipzen A."/>
            <person name="Lundell T."/>
            <person name="Morin E."/>
            <person name="Murat C."/>
            <person name="Sun H."/>
            <person name="Tunlid A."/>
            <person name="Henrissat B."/>
            <person name="Grigoriev I.V."/>
            <person name="Hibbett D.S."/>
            <person name="Martin F."/>
            <person name="Nordberg H.P."/>
            <person name="Cantor M.N."/>
            <person name="Hua S.X."/>
        </authorList>
    </citation>
    <scope>NUCLEOTIDE SEQUENCE [LARGE SCALE GENOMIC DNA]</scope>
    <source>
        <strain evidence="4 5">F 1598</strain>
    </source>
</reference>
<dbReference type="Proteomes" id="UP000054166">
    <property type="component" value="Unassembled WGS sequence"/>
</dbReference>
<name>A0A0C3F4J6_PILCF</name>
<gene>
    <name evidence="4" type="ORF">PILCRDRAFT_688928</name>
</gene>
<feature type="compositionally biased region" description="Basic and acidic residues" evidence="1">
    <location>
        <begin position="240"/>
        <end position="249"/>
    </location>
</feature>
<feature type="compositionally biased region" description="Acidic residues" evidence="1">
    <location>
        <begin position="250"/>
        <end position="260"/>
    </location>
</feature>
<feature type="domain" description="FHA" evidence="3">
    <location>
        <begin position="367"/>
        <end position="429"/>
    </location>
</feature>
<feature type="compositionally biased region" description="Acidic residues" evidence="1">
    <location>
        <begin position="377"/>
        <end position="386"/>
    </location>
</feature>